<comment type="caution">
    <text evidence="1">The sequence shown here is derived from an EMBL/GenBank/DDBJ whole genome shotgun (WGS) entry which is preliminary data.</text>
</comment>
<gene>
    <name evidence="1" type="ORF">ACFOUP_03715</name>
</gene>
<name>A0ABV8EGT6_9BACT</name>
<evidence type="ECO:0000313" key="2">
    <source>
        <dbReference type="Proteomes" id="UP001595766"/>
    </source>
</evidence>
<evidence type="ECO:0000313" key="1">
    <source>
        <dbReference type="EMBL" id="MFC3975477.1"/>
    </source>
</evidence>
<keyword evidence="2" id="KW-1185">Reference proteome</keyword>
<dbReference type="EMBL" id="JBHSAV010000005">
    <property type="protein sequence ID" value="MFC3975477.1"/>
    <property type="molecule type" value="Genomic_DNA"/>
</dbReference>
<protein>
    <submittedName>
        <fullName evidence="1">Uncharacterized protein</fullName>
    </submittedName>
</protein>
<dbReference type="Proteomes" id="UP001595766">
    <property type="component" value="Unassembled WGS sequence"/>
</dbReference>
<proteinExistence type="predicted"/>
<reference evidence="2" key="1">
    <citation type="journal article" date="2019" name="Int. J. Syst. Evol. Microbiol.">
        <title>The Global Catalogue of Microorganisms (GCM) 10K type strain sequencing project: providing services to taxonomists for standard genome sequencing and annotation.</title>
        <authorList>
            <consortium name="The Broad Institute Genomics Platform"/>
            <consortium name="The Broad Institute Genome Sequencing Center for Infectious Disease"/>
            <person name="Wu L."/>
            <person name="Ma J."/>
        </authorList>
    </citation>
    <scope>NUCLEOTIDE SEQUENCE [LARGE SCALE GENOMIC DNA]</scope>
    <source>
        <strain evidence="2">CECT 8551</strain>
    </source>
</reference>
<dbReference type="RefSeq" id="WP_290294486.1">
    <property type="nucleotide sequence ID" value="NZ_JAUFQA010000001.1"/>
</dbReference>
<sequence length="95" mass="10645">MPKVLEIGSGVMLDNADELVLDSFIFQDKLILISNVGDKKFPGQRFLDVYDAKTLEYGKSYPLPDLNDALPDEGFAYARDLIGILFEDMIGIFKP</sequence>
<organism evidence="1 2">
    <name type="scientific">Belliella kenyensis</name>
    <dbReference type="NCBI Taxonomy" id="1472724"/>
    <lineage>
        <taxon>Bacteria</taxon>
        <taxon>Pseudomonadati</taxon>
        <taxon>Bacteroidota</taxon>
        <taxon>Cytophagia</taxon>
        <taxon>Cytophagales</taxon>
        <taxon>Cyclobacteriaceae</taxon>
        <taxon>Belliella</taxon>
    </lineage>
</organism>
<accession>A0ABV8EGT6</accession>